<dbReference type="SUPFAM" id="SSF50998">
    <property type="entry name" value="Quinoprotein alcohol dehydrogenase-like"/>
    <property type="match status" value="1"/>
</dbReference>
<organism evidence="3 4">
    <name type="scientific">Lipingzhangella halophila</name>
    <dbReference type="NCBI Taxonomy" id="1783352"/>
    <lineage>
        <taxon>Bacteria</taxon>
        <taxon>Bacillati</taxon>
        <taxon>Actinomycetota</taxon>
        <taxon>Actinomycetes</taxon>
        <taxon>Streptosporangiales</taxon>
        <taxon>Nocardiopsidaceae</taxon>
        <taxon>Lipingzhangella</taxon>
    </lineage>
</organism>
<keyword evidence="4" id="KW-1185">Reference proteome</keyword>
<dbReference type="InterPro" id="IPR011047">
    <property type="entry name" value="Quinoprotein_ADH-like_sf"/>
</dbReference>
<comment type="caution">
    <text evidence="3">The sequence shown here is derived from an EMBL/GenBank/DDBJ whole genome shotgun (WGS) entry which is preliminary data.</text>
</comment>
<feature type="transmembrane region" description="Helical" evidence="2">
    <location>
        <begin position="159"/>
        <end position="179"/>
    </location>
</feature>
<feature type="transmembrane region" description="Helical" evidence="2">
    <location>
        <begin position="82"/>
        <end position="100"/>
    </location>
</feature>
<feature type="transmembrane region" description="Helical" evidence="2">
    <location>
        <begin position="55"/>
        <end position="75"/>
    </location>
</feature>
<dbReference type="Proteomes" id="UP000523007">
    <property type="component" value="Unassembled WGS sequence"/>
</dbReference>
<feature type="region of interest" description="Disordered" evidence="1">
    <location>
        <begin position="544"/>
        <end position="581"/>
    </location>
</feature>
<evidence type="ECO:0000313" key="3">
    <source>
        <dbReference type="EMBL" id="MBB4933082.1"/>
    </source>
</evidence>
<name>A0A7W7RJK7_9ACTN</name>
<reference evidence="3 4" key="1">
    <citation type="submission" date="2020-08" db="EMBL/GenBank/DDBJ databases">
        <title>Sequencing the genomes of 1000 actinobacteria strains.</title>
        <authorList>
            <person name="Klenk H.-P."/>
        </authorList>
    </citation>
    <scope>NUCLEOTIDE SEQUENCE [LARGE SCALE GENOMIC DNA]</scope>
    <source>
        <strain evidence="3 4">DSM 102030</strain>
    </source>
</reference>
<accession>A0A7W7RJK7</accession>
<feature type="region of interest" description="Disordered" evidence="1">
    <location>
        <begin position="314"/>
        <end position="359"/>
    </location>
</feature>
<keyword evidence="2" id="KW-0812">Transmembrane</keyword>
<feature type="compositionally biased region" description="Acidic residues" evidence="1">
    <location>
        <begin position="544"/>
        <end position="556"/>
    </location>
</feature>
<feature type="transmembrane region" description="Helical" evidence="2">
    <location>
        <begin position="21"/>
        <end position="43"/>
    </location>
</feature>
<keyword evidence="2" id="KW-1133">Transmembrane helix</keyword>
<keyword evidence="2" id="KW-0472">Membrane</keyword>
<evidence type="ECO:0000256" key="1">
    <source>
        <dbReference type="SAM" id="MobiDB-lite"/>
    </source>
</evidence>
<evidence type="ECO:0000313" key="4">
    <source>
        <dbReference type="Proteomes" id="UP000523007"/>
    </source>
</evidence>
<proteinExistence type="predicted"/>
<evidence type="ECO:0000256" key="2">
    <source>
        <dbReference type="SAM" id="Phobius"/>
    </source>
</evidence>
<dbReference type="Gene3D" id="2.130.10.10">
    <property type="entry name" value="YVTN repeat-like/Quinoprotein amine dehydrogenase"/>
    <property type="match status" value="1"/>
</dbReference>
<sequence>MTGDEPVDTGAGRSPRRLGGVANLVASIGYGMVVVGGLGMLVGDLPRSVAGPESVHPWLIAAFFVSVVGLAAAAAIPDVRPWVYRVLAVCAAASGAGLVHELWDVPVWGVERLRGERGDYWTYGVGEFWFLAAVAAALVGAVLFGALRGGAEPVWRGRRTLLGAGAGGVVVVVAMAAVYPVGRDASERFVEHTTADGAGDAPPVPGSVEEVAWSWEPDDGLMVMGVDPGGPGAIVDLLDGVLALDTETGEEVWRYRHPGARVQTGVTSDGGTVVLSYPLPGQAHGNSYSDEDDGDLVAEYLLLDAATGAIAEERTITAVPEDGDRDERGHSVRVDPGTGDDADASGDPLARVRGPVRLPPYELRPPMKDLAPDHAVSLGSSGSFGDTGNVGEDLDVRVHELMSLEQAWRYSAEGEDADCASQRSPNRDTRAVVGGLVLVSIHCERPAPGPGEISVDLAVVALDLETGAERWRHTWEPEGEVTKSAMLRVSGPVHSDLPEPRLSGGLAESGPPRVAVSRTDEWHDGMVVLDVETGDVVAEDSLDEIEEPGEPDEPDPAEPVGLDGDSYYLRERTSDTGGRGFLHRMDLDGADTPEASVELTTGAEDCAVLAEEFACVRGTRFGSDEDNPDIGIETAGFGGGGRRVDLEPAVESELRLASEQLGAIRLEPAPGALLVVTDGYFGSGHPADLARFAEESEKVGLKNAPTPGQPSGDDLPRPPIIALR</sequence>
<dbReference type="InterPro" id="IPR015943">
    <property type="entry name" value="WD40/YVTN_repeat-like_dom_sf"/>
</dbReference>
<dbReference type="AlphaFoldDB" id="A0A7W7RJK7"/>
<dbReference type="RefSeq" id="WP_184580751.1">
    <property type="nucleotide sequence ID" value="NZ_JACHJT010000001.1"/>
</dbReference>
<protein>
    <submittedName>
        <fullName evidence="3">Outer membrane protein assembly factor BamB</fullName>
    </submittedName>
</protein>
<feature type="region of interest" description="Disordered" evidence="1">
    <location>
        <begin position="696"/>
        <end position="724"/>
    </location>
</feature>
<feature type="transmembrane region" description="Helical" evidence="2">
    <location>
        <begin position="120"/>
        <end position="147"/>
    </location>
</feature>
<gene>
    <name evidence="3" type="ORF">F4561_003902</name>
</gene>
<dbReference type="EMBL" id="JACHJT010000001">
    <property type="protein sequence ID" value="MBB4933082.1"/>
    <property type="molecule type" value="Genomic_DNA"/>
</dbReference>